<accession>A0A5Q2MQW8</accession>
<evidence type="ECO:0000256" key="11">
    <source>
        <dbReference type="SAM" id="MobiDB-lite"/>
    </source>
</evidence>
<comment type="similarity">
    <text evidence="2 10">Belongs to the disproportionating enzyme family.</text>
</comment>
<proteinExistence type="inferred from homology"/>
<dbReference type="EMBL" id="CP045737">
    <property type="protein sequence ID" value="QGG43275.1"/>
    <property type="molecule type" value="Genomic_DNA"/>
</dbReference>
<dbReference type="SUPFAM" id="SSF51445">
    <property type="entry name" value="(Trans)glycosidases"/>
    <property type="match status" value="1"/>
</dbReference>
<dbReference type="InterPro" id="IPR003385">
    <property type="entry name" value="Glyco_hydro_77"/>
</dbReference>
<keyword evidence="13" id="KW-1185">Reference proteome</keyword>
<sequence length="675" mass="73049">MASSGPVRNAGGVSPQLPSPDLSELATLHGVGVSYEGSDRSQVHVDAPVVVAVLKMLGVDASTPEAVTSALAEARRAADTTDLPPTVVVVEGSGRELPGPARLVLEDGTTREVGSVPDDLPLGYHRIVTDTQDVTLLVVPERMPDVPRTWGWMLQLYALHSTHSWGMGDFGDLAEMARRAGREQGAGVLLVNPVQAVSPTHPIQRSPYSPSSRRFANPLYLRLADTAAYAAAGDDVRAQVDALAPELGELIDHDAVWDAKLAALDILWPHRPEEERRSTHDAELEAFATFSAIAERHGGDWRDWPASLQDPTSEAVRQVQVDLADRIAFHAWLQLLCREQLDAARDEARAAGMPVGIVHDLPVGVSAGGPDTWSHRDDFAPVVRVGCPADAFNELGQDWGLPPWKPQALAESGYAPFRDVVRSVLRHADGIRVDHIAGLWRLWWIPPGEPAHRGAYVHYDPDAMVGVLMLEAQRAGAIVVGEDLGTVEDVVTETMHRRGILSSAVLWFERDWDAPGQPHDRPADWPVEAMASITTHDLPTASGWLNAEHVRLRASLDLLDGPEDEAYAKAADDKAALLDLLRAEQVPFDEDDTASIVVGLHAVIARAASSLVLSSPSDVVGELRQPNLPGTVDEYPNWRIPLPVDLDAFFADDGVQRAIEPLRTARAAVSLSKPV</sequence>
<feature type="region of interest" description="Disordered" evidence="11">
    <location>
        <begin position="1"/>
        <end position="23"/>
    </location>
</feature>
<evidence type="ECO:0000256" key="10">
    <source>
        <dbReference type="RuleBase" id="RU361207"/>
    </source>
</evidence>
<dbReference type="Pfam" id="PF02446">
    <property type="entry name" value="Glyco_hydro_77"/>
    <property type="match status" value="1"/>
</dbReference>
<dbReference type="Proteomes" id="UP000392064">
    <property type="component" value="Chromosome"/>
</dbReference>
<evidence type="ECO:0000313" key="13">
    <source>
        <dbReference type="Proteomes" id="UP000392064"/>
    </source>
</evidence>
<keyword evidence="6 10" id="KW-0808">Transferase</keyword>
<evidence type="ECO:0000256" key="3">
    <source>
        <dbReference type="ARBA" id="ARBA00012560"/>
    </source>
</evidence>
<dbReference type="Gene3D" id="3.20.20.80">
    <property type="entry name" value="Glycosidases"/>
    <property type="match status" value="1"/>
</dbReference>
<gene>
    <name evidence="12" type="primary">malQ</name>
    <name evidence="12" type="ORF">GEV26_12340</name>
</gene>
<evidence type="ECO:0000256" key="5">
    <source>
        <dbReference type="ARBA" id="ARBA00022676"/>
    </source>
</evidence>
<dbReference type="PANTHER" id="PTHR32438">
    <property type="entry name" value="4-ALPHA-GLUCANOTRANSFERASE DPE1, CHLOROPLASTIC/AMYLOPLASTIC"/>
    <property type="match status" value="1"/>
</dbReference>
<evidence type="ECO:0000256" key="1">
    <source>
        <dbReference type="ARBA" id="ARBA00000439"/>
    </source>
</evidence>
<organism evidence="12 13">
    <name type="scientific">Aeromicrobium yanjiei</name>
    <dbReference type="NCBI Taxonomy" id="2662028"/>
    <lineage>
        <taxon>Bacteria</taxon>
        <taxon>Bacillati</taxon>
        <taxon>Actinomycetota</taxon>
        <taxon>Actinomycetes</taxon>
        <taxon>Propionibacteriales</taxon>
        <taxon>Nocardioidaceae</taxon>
        <taxon>Aeromicrobium</taxon>
    </lineage>
</organism>
<dbReference type="NCBIfam" id="TIGR00217">
    <property type="entry name" value="malQ"/>
    <property type="match status" value="1"/>
</dbReference>
<protein>
    <recommendedName>
        <fullName evidence="4 10">4-alpha-glucanotransferase</fullName>
        <ecNumber evidence="3 10">2.4.1.25</ecNumber>
    </recommendedName>
    <alternativeName>
        <fullName evidence="8 10">Amylomaltase</fullName>
    </alternativeName>
    <alternativeName>
        <fullName evidence="9 10">Disproportionating enzyme</fullName>
    </alternativeName>
</protein>
<dbReference type="InterPro" id="IPR017853">
    <property type="entry name" value="GH"/>
</dbReference>
<dbReference type="PANTHER" id="PTHR32438:SF5">
    <property type="entry name" value="4-ALPHA-GLUCANOTRANSFERASE DPE1, CHLOROPLASTIC_AMYLOPLASTIC"/>
    <property type="match status" value="1"/>
</dbReference>
<evidence type="ECO:0000256" key="4">
    <source>
        <dbReference type="ARBA" id="ARBA00020295"/>
    </source>
</evidence>
<dbReference type="GO" id="GO:0004134">
    <property type="term" value="F:4-alpha-glucanotransferase activity"/>
    <property type="evidence" value="ECO:0007669"/>
    <property type="project" value="UniProtKB-EC"/>
</dbReference>
<dbReference type="GO" id="GO:0005975">
    <property type="term" value="P:carbohydrate metabolic process"/>
    <property type="evidence" value="ECO:0007669"/>
    <property type="project" value="InterPro"/>
</dbReference>
<evidence type="ECO:0000256" key="7">
    <source>
        <dbReference type="ARBA" id="ARBA00023277"/>
    </source>
</evidence>
<evidence type="ECO:0000256" key="9">
    <source>
        <dbReference type="ARBA" id="ARBA00031501"/>
    </source>
</evidence>
<keyword evidence="5 10" id="KW-0328">Glycosyltransferase</keyword>
<dbReference type="KEGG" id="aef:GEV26_12340"/>
<evidence type="ECO:0000256" key="2">
    <source>
        <dbReference type="ARBA" id="ARBA00005684"/>
    </source>
</evidence>
<evidence type="ECO:0000256" key="8">
    <source>
        <dbReference type="ARBA" id="ARBA00031423"/>
    </source>
</evidence>
<reference evidence="12 13" key="1">
    <citation type="submission" date="2019-11" db="EMBL/GenBank/DDBJ databases">
        <authorList>
            <person name="Li J."/>
        </authorList>
    </citation>
    <scope>NUCLEOTIDE SEQUENCE [LARGE SCALE GENOMIC DNA]</scope>
    <source>
        <strain evidence="12 13">MF47</strain>
    </source>
</reference>
<comment type="catalytic activity">
    <reaction evidence="1 10">
        <text>Transfers a segment of a (1-&gt;4)-alpha-D-glucan to a new position in an acceptor, which may be glucose or a (1-&gt;4)-alpha-D-glucan.</text>
        <dbReference type="EC" id="2.4.1.25"/>
    </reaction>
</comment>
<evidence type="ECO:0000313" key="12">
    <source>
        <dbReference type="EMBL" id="QGG43275.1"/>
    </source>
</evidence>
<evidence type="ECO:0000256" key="6">
    <source>
        <dbReference type="ARBA" id="ARBA00022679"/>
    </source>
</evidence>
<name>A0A5Q2MQW8_9ACTN</name>
<dbReference type="EC" id="2.4.1.25" evidence="3 10"/>
<keyword evidence="7 10" id="KW-0119">Carbohydrate metabolism</keyword>
<dbReference type="AlphaFoldDB" id="A0A5Q2MQW8"/>